<keyword evidence="2" id="KW-1185">Reference proteome</keyword>
<dbReference type="Proteomes" id="UP000504606">
    <property type="component" value="Unplaced"/>
</dbReference>
<dbReference type="AlphaFoldDB" id="A0A9C6WW43"/>
<dbReference type="GeneID" id="127749474"/>
<feature type="region of interest" description="Disordered" evidence="1">
    <location>
        <begin position="65"/>
        <end position="95"/>
    </location>
</feature>
<accession>A0A9C6WW43</accession>
<feature type="region of interest" description="Disordered" evidence="1">
    <location>
        <begin position="214"/>
        <end position="247"/>
    </location>
</feature>
<organism evidence="2 3">
    <name type="scientific">Frankliniella occidentalis</name>
    <name type="common">Western flower thrips</name>
    <name type="synonym">Euthrips occidentalis</name>
    <dbReference type="NCBI Taxonomy" id="133901"/>
    <lineage>
        <taxon>Eukaryota</taxon>
        <taxon>Metazoa</taxon>
        <taxon>Ecdysozoa</taxon>
        <taxon>Arthropoda</taxon>
        <taxon>Hexapoda</taxon>
        <taxon>Insecta</taxon>
        <taxon>Pterygota</taxon>
        <taxon>Neoptera</taxon>
        <taxon>Paraneoptera</taxon>
        <taxon>Thysanoptera</taxon>
        <taxon>Terebrantia</taxon>
        <taxon>Thripoidea</taxon>
        <taxon>Thripidae</taxon>
        <taxon>Frankliniella</taxon>
    </lineage>
</organism>
<feature type="compositionally biased region" description="Basic and acidic residues" evidence="1">
    <location>
        <begin position="214"/>
        <end position="224"/>
    </location>
</feature>
<gene>
    <name evidence="3" type="primary">LOC127749474</name>
</gene>
<protein>
    <submittedName>
        <fullName evidence="3">Uncharacterized protein LOC127749474</fullName>
    </submittedName>
</protein>
<evidence type="ECO:0000313" key="2">
    <source>
        <dbReference type="Proteomes" id="UP000504606"/>
    </source>
</evidence>
<evidence type="ECO:0000256" key="1">
    <source>
        <dbReference type="SAM" id="MobiDB-lite"/>
    </source>
</evidence>
<reference evidence="3" key="1">
    <citation type="submission" date="2025-08" db="UniProtKB">
        <authorList>
            <consortium name="RefSeq"/>
        </authorList>
    </citation>
    <scope>IDENTIFICATION</scope>
    <source>
        <tissue evidence="3">Whole organism</tissue>
    </source>
</reference>
<name>A0A9C6WW43_FRAOC</name>
<feature type="compositionally biased region" description="Low complexity" evidence="1">
    <location>
        <begin position="66"/>
        <end position="95"/>
    </location>
</feature>
<proteinExistence type="predicted"/>
<dbReference type="RefSeq" id="XP_052123661.1">
    <property type="nucleotide sequence ID" value="XM_052267701.1"/>
</dbReference>
<dbReference type="KEGG" id="foc:127749474"/>
<sequence>MLLCYTDQSIDLEALLELDNNGLKDYLPLHGDRLKFLKQQRNFKEQAGGVEVLLLEKVASHSDSQAFEPAEESTSSTSSSFTAVPPSMNPSSSSLSQNNLEYCDLVLKDTLVESALAKLNVLEILRKDTVCLKAIEKLCSGQRPTGDWRNRIVDVLVTTGLLHISEDLSLTQLKSVAGEIVKCLPGEQLETYYLDADPPLRKFVGGKLVDKYRNRKRSSDDPLKPAKRRRGAQQQQDTPPPPTTSEFMCNIHTVSVL</sequence>
<evidence type="ECO:0000313" key="3">
    <source>
        <dbReference type="RefSeq" id="XP_052123661.1"/>
    </source>
</evidence>